<dbReference type="EMBL" id="KZ114505">
    <property type="protein sequence ID" value="OTF84243.1"/>
    <property type="molecule type" value="Genomic_DNA"/>
</dbReference>
<protein>
    <submittedName>
        <fullName evidence="3">Putative LOB domain-containing protein</fullName>
    </submittedName>
</protein>
<dbReference type="PANTHER" id="PTHR31304">
    <property type="entry name" value="LOB DOMAIN-CONTAINING PROTEIN 38"/>
    <property type="match status" value="1"/>
</dbReference>
<proteinExistence type="inferred from homology"/>
<evidence type="ECO:0000259" key="2">
    <source>
        <dbReference type="PROSITE" id="PS50891"/>
    </source>
</evidence>
<organism evidence="3">
    <name type="scientific">Helianthus annuus</name>
    <name type="common">Common sunflower</name>
    <dbReference type="NCBI Taxonomy" id="4232"/>
    <lineage>
        <taxon>Eukaryota</taxon>
        <taxon>Viridiplantae</taxon>
        <taxon>Streptophyta</taxon>
        <taxon>Embryophyta</taxon>
        <taxon>Tracheophyta</taxon>
        <taxon>Spermatophyta</taxon>
        <taxon>Magnoliopsida</taxon>
        <taxon>eudicotyledons</taxon>
        <taxon>Gunneridae</taxon>
        <taxon>Pentapetalae</taxon>
        <taxon>asterids</taxon>
        <taxon>campanulids</taxon>
        <taxon>Asterales</taxon>
        <taxon>Asteraceae</taxon>
        <taxon>Asteroideae</taxon>
        <taxon>Heliantheae alliance</taxon>
        <taxon>Heliantheae</taxon>
        <taxon>Helianthus</taxon>
    </lineage>
</organism>
<dbReference type="OMA" id="SWCHKEE"/>
<dbReference type="InParanoid" id="A0A1Y3BWT5"/>
<dbReference type="AlphaFoldDB" id="A0A1Y3BWT5"/>
<sequence length="220" mass="24013">MSCNGCRVLRKGCEDDCILRPCLSWITSSESQANATLFLAKFYGRTGLLNLISAGPRHLRPEIFKSLLHEACGRIMNPTYGSVGLMWSGNWEQCQAAVDSVLQGSTIKQFTTNNNHDTAAVMPLEGCDIRHLSKVPDAECHRVKIRNKFKRPPGSFGSGSGSAFQQVTSTNCRAEPAKCKNTGRNWKEPKGTRAISHKSLSVETVDDNGSGKVLLDLTLG</sequence>
<feature type="domain" description="LOB" evidence="2">
    <location>
        <begin position="1"/>
        <end position="107"/>
    </location>
</feature>
<evidence type="ECO:0000313" key="3">
    <source>
        <dbReference type="EMBL" id="OTF84243.1"/>
    </source>
</evidence>
<gene>
    <name evidence="3" type="ORF">HannXRQ_Chr00c1184g0578751</name>
</gene>
<dbReference type="InterPro" id="IPR004883">
    <property type="entry name" value="LOB"/>
</dbReference>
<accession>A0A1Y3BWT5</accession>
<dbReference type="Pfam" id="PF03195">
    <property type="entry name" value="LOB"/>
    <property type="match status" value="1"/>
</dbReference>
<evidence type="ECO:0000256" key="1">
    <source>
        <dbReference type="ARBA" id="ARBA00005474"/>
    </source>
</evidence>
<dbReference type="PROSITE" id="PS50891">
    <property type="entry name" value="LOB"/>
    <property type="match status" value="1"/>
</dbReference>
<dbReference type="STRING" id="4232.A0A1Y3BWT5"/>
<name>A0A1Y3BWT5_HELAN</name>
<comment type="similarity">
    <text evidence="1">Belongs to the LOB domain-containing protein family.</text>
</comment>
<reference evidence="3" key="1">
    <citation type="submission" date="2017-02" db="EMBL/GenBank/DDBJ databases">
        <title>Sunflower complete genome.</title>
        <authorList>
            <person name="Langlade N."/>
            <person name="Munos S."/>
        </authorList>
    </citation>
    <scope>NUCLEOTIDE SEQUENCE [LARGE SCALE GENOMIC DNA]</scope>
    <source>
        <tissue evidence="3">Leaves</tissue>
    </source>
</reference>
<dbReference type="PANTHER" id="PTHR31304:SF9">
    <property type="entry name" value="LOB DOMAIN-CONTAINING PROTEIN 40"/>
    <property type="match status" value="1"/>
</dbReference>